<dbReference type="Proteomes" id="UP000253383">
    <property type="component" value="Unassembled WGS sequence"/>
</dbReference>
<comment type="caution">
    <text evidence="1">The sequence shown here is derived from an EMBL/GenBank/DDBJ whole genome shotgun (WGS) entry which is preliminary data.</text>
</comment>
<dbReference type="OrthoDB" id="884792at2"/>
<proteinExistence type="predicted"/>
<accession>A0A368JDB0</accession>
<dbReference type="AlphaFoldDB" id="A0A368JDB0"/>
<organism evidence="1 2">
    <name type="scientific">Larkinella punicea</name>
    <dbReference type="NCBI Taxonomy" id="2315727"/>
    <lineage>
        <taxon>Bacteria</taxon>
        <taxon>Pseudomonadati</taxon>
        <taxon>Bacteroidota</taxon>
        <taxon>Cytophagia</taxon>
        <taxon>Cytophagales</taxon>
        <taxon>Spirosomataceae</taxon>
        <taxon>Larkinella</taxon>
    </lineage>
</organism>
<gene>
    <name evidence="1" type="ORF">DUE52_30790</name>
</gene>
<dbReference type="RefSeq" id="WP_114409987.1">
    <property type="nucleotide sequence ID" value="NZ_QOWE01000038.1"/>
</dbReference>
<keyword evidence="2" id="KW-1185">Reference proteome</keyword>
<reference evidence="1 2" key="1">
    <citation type="submission" date="2018-07" db="EMBL/GenBank/DDBJ databases">
        <title>Genome analysis of Larkinella rosea.</title>
        <authorList>
            <person name="Zhou Z."/>
            <person name="Wang G."/>
        </authorList>
    </citation>
    <scope>NUCLEOTIDE SEQUENCE [LARGE SCALE GENOMIC DNA]</scope>
    <source>
        <strain evidence="2">zzj9</strain>
    </source>
</reference>
<protein>
    <submittedName>
        <fullName evidence="1">Uncharacterized protein</fullName>
    </submittedName>
</protein>
<sequence length="172" mass="19615">MKEQIERVFPQTVLNGCLETISDQEFGIYDSETKRCYRQTDSDGIIHFTVENPAAKSIHFLAIDKCLFDDNDPIERCDFAVFDAKTFVFVEIKETSKAGQRASHNQKAKSQLKATISHFTNVLSFTSKRLEAYACVGRTEARPTQKASDLNDEFEFARLGATLYHGNRKRFT</sequence>
<name>A0A368JDB0_9BACT</name>
<evidence type="ECO:0000313" key="2">
    <source>
        <dbReference type="Proteomes" id="UP000253383"/>
    </source>
</evidence>
<evidence type="ECO:0000313" key="1">
    <source>
        <dbReference type="EMBL" id="RCR65658.1"/>
    </source>
</evidence>
<dbReference type="EMBL" id="QOWE01000038">
    <property type="protein sequence ID" value="RCR65658.1"/>
    <property type="molecule type" value="Genomic_DNA"/>
</dbReference>